<dbReference type="Proteomes" id="UP000663834">
    <property type="component" value="Unassembled WGS sequence"/>
</dbReference>
<evidence type="ECO:0000256" key="1">
    <source>
        <dbReference type="ARBA" id="ARBA00022679"/>
    </source>
</evidence>
<evidence type="ECO:0000313" key="4">
    <source>
        <dbReference type="EMBL" id="CAF1609081.1"/>
    </source>
</evidence>
<evidence type="ECO:0000313" key="6">
    <source>
        <dbReference type="Proteomes" id="UP000663887"/>
    </source>
</evidence>
<dbReference type="GO" id="GO:0000030">
    <property type="term" value="F:mannosyltransferase activity"/>
    <property type="evidence" value="ECO:0007669"/>
    <property type="project" value="TreeGrafter"/>
</dbReference>
<dbReference type="GO" id="GO:0051999">
    <property type="term" value="P:mannosyl-inositol phosphorylceramide biosynthetic process"/>
    <property type="evidence" value="ECO:0007669"/>
    <property type="project" value="TreeGrafter"/>
</dbReference>
<evidence type="ECO:0000313" key="5">
    <source>
        <dbReference type="EMBL" id="CAF1935535.1"/>
    </source>
</evidence>
<feature type="signal peptide" evidence="3">
    <location>
        <begin position="1"/>
        <end position="16"/>
    </location>
</feature>
<dbReference type="Pfam" id="PF04488">
    <property type="entry name" value="Gly_transf_sug"/>
    <property type="match status" value="1"/>
</dbReference>
<reference evidence="5" key="1">
    <citation type="submission" date="2021-02" db="EMBL/GenBank/DDBJ databases">
        <authorList>
            <person name="Nowell W R."/>
        </authorList>
    </citation>
    <scope>NUCLEOTIDE SEQUENCE</scope>
</reference>
<proteinExistence type="predicted"/>
<keyword evidence="3" id="KW-0732">Signal</keyword>
<dbReference type="AlphaFoldDB" id="A0A816LVV6"/>
<dbReference type="SUPFAM" id="SSF53448">
    <property type="entry name" value="Nucleotide-diphospho-sugar transferases"/>
    <property type="match status" value="1"/>
</dbReference>
<dbReference type="Gene3D" id="3.90.550.20">
    <property type="match status" value="1"/>
</dbReference>
<dbReference type="InterPro" id="IPR029044">
    <property type="entry name" value="Nucleotide-diphossugar_trans"/>
</dbReference>
<dbReference type="EMBL" id="CAJNOW010012371">
    <property type="protein sequence ID" value="CAF1609081.1"/>
    <property type="molecule type" value="Genomic_DNA"/>
</dbReference>
<keyword evidence="2" id="KW-0812">Transmembrane</keyword>
<feature type="chain" id="PRO_5036230283" evidence="3">
    <location>
        <begin position="17"/>
        <end position="303"/>
    </location>
</feature>
<dbReference type="InterPro" id="IPR051706">
    <property type="entry name" value="Glycosyltransferase_domain"/>
</dbReference>
<dbReference type="GO" id="GO:0016020">
    <property type="term" value="C:membrane"/>
    <property type="evidence" value="ECO:0007669"/>
    <property type="project" value="GOC"/>
</dbReference>
<feature type="transmembrane region" description="Helical" evidence="2">
    <location>
        <begin position="266"/>
        <end position="285"/>
    </location>
</feature>
<organism evidence="5 6">
    <name type="scientific">Rotaria magnacalcarata</name>
    <dbReference type="NCBI Taxonomy" id="392030"/>
    <lineage>
        <taxon>Eukaryota</taxon>
        <taxon>Metazoa</taxon>
        <taxon>Spiralia</taxon>
        <taxon>Gnathifera</taxon>
        <taxon>Rotifera</taxon>
        <taxon>Eurotatoria</taxon>
        <taxon>Bdelloidea</taxon>
        <taxon>Philodinida</taxon>
        <taxon>Philodinidae</taxon>
        <taxon>Rotaria</taxon>
    </lineage>
</organism>
<dbReference type="PANTHER" id="PTHR32385:SF15">
    <property type="entry name" value="INOSITOL PHOSPHOCERAMIDE MANNOSYLTRANSFERASE 1"/>
    <property type="match status" value="1"/>
</dbReference>
<dbReference type="PANTHER" id="PTHR32385">
    <property type="entry name" value="MANNOSYL PHOSPHORYLINOSITOL CERAMIDE SYNTHASE"/>
    <property type="match status" value="1"/>
</dbReference>
<keyword evidence="2" id="KW-0472">Membrane</keyword>
<dbReference type="Proteomes" id="UP000663887">
    <property type="component" value="Unassembled WGS sequence"/>
</dbReference>
<dbReference type="EMBL" id="CAJNRG010000001">
    <property type="protein sequence ID" value="CAF1935535.1"/>
    <property type="molecule type" value="Genomic_DNA"/>
</dbReference>
<keyword evidence="1" id="KW-0808">Transferase</keyword>
<evidence type="ECO:0000256" key="2">
    <source>
        <dbReference type="SAM" id="Phobius"/>
    </source>
</evidence>
<dbReference type="OrthoDB" id="10020246at2759"/>
<protein>
    <submittedName>
        <fullName evidence="5">Uncharacterized protein</fullName>
    </submittedName>
</protein>
<accession>A0A816LVV6</accession>
<sequence>MILVILAVIHIIFVRRRSPKLFITEADLYKMIQKNSTNSTYQRRIPRIIHQTWKDASIPPRWNLSVRSVRKLNADHFEYRLWTDNDMHEFVREKEPDVYANTFLTYSHNIQRVDAFRYILLYHLGGVYIDMDAGCSKSLDILLDALEALDPQAKHLAALPETKPNGLSNDFMISTKGHPLFAELVSHLSIFNHNYIVYYLTIMLSAGPLFLTINEQFFRRSSGIISVRTIEGKAYSPLLLWFAGGNSWHGRDAQIIKYIYEVPRTLQLASIITAFLLIFLIYFLYCCYRRRSVSKTKDLKIPD</sequence>
<evidence type="ECO:0000256" key="3">
    <source>
        <dbReference type="SAM" id="SignalP"/>
    </source>
</evidence>
<comment type="caution">
    <text evidence="5">The sequence shown here is derived from an EMBL/GenBank/DDBJ whole genome shotgun (WGS) entry which is preliminary data.</text>
</comment>
<keyword evidence="2" id="KW-1133">Transmembrane helix</keyword>
<gene>
    <name evidence="4" type="ORF">KQP761_LOCUS23168</name>
    <name evidence="5" type="ORF">XDN619_LOCUS5</name>
</gene>
<dbReference type="InterPro" id="IPR007577">
    <property type="entry name" value="GlycoTrfase_DXD_sugar-bd_CS"/>
</dbReference>
<name>A0A816LVV6_9BILA</name>